<proteinExistence type="predicted"/>
<accession>A0A0J7KB11</accession>
<dbReference type="AlphaFoldDB" id="A0A0J7KB11"/>
<dbReference type="PaxDb" id="67767-A0A0J7KB11"/>
<evidence type="ECO:0000313" key="2">
    <source>
        <dbReference type="EMBL" id="KMQ87462.1"/>
    </source>
</evidence>
<gene>
    <name evidence="2" type="ORF">RF55_13257</name>
</gene>
<dbReference type="Proteomes" id="UP000036403">
    <property type="component" value="Unassembled WGS sequence"/>
</dbReference>
<evidence type="ECO:0000256" key="1">
    <source>
        <dbReference type="SAM" id="MobiDB-lite"/>
    </source>
</evidence>
<reference evidence="2 3" key="1">
    <citation type="submission" date="2015-04" db="EMBL/GenBank/DDBJ databases">
        <title>Lasius niger genome sequencing.</title>
        <authorList>
            <person name="Konorov E.A."/>
            <person name="Nikitin M.A."/>
            <person name="Kirill M.V."/>
            <person name="Chang P."/>
        </authorList>
    </citation>
    <scope>NUCLEOTIDE SEQUENCE [LARGE SCALE GENOMIC DNA]</scope>
    <source>
        <tissue evidence="2">Whole</tissue>
    </source>
</reference>
<comment type="caution">
    <text evidence="2">The sequence shown here is derived from an EMBL/GenBank/DDBJ whole genome shotgun (WGS) entry which is preliminary data.</text>
</comment>
<organism evidence="2 3">
    <name type="scientific">Lasius niger</name>
    <name type="common">Black garden ant</name>
    <dbReference type="NCBI Taxonomy" id="67767"/>
    <lineage>
        <taxon>Eukaryota</taxon>
        <taxon>Metazoa</taxon>
        <taxon>Ecdysozoa</taxon>
        <taxon>Arthropoda</taxon>
        <taxon>Hexapoda</taxon>
        <taxon>Insecta</taxon>
        <taxon>Pterygota</taxon>
        <taxon>Neoptera</taxon>
        <taxon>Endopterygota</taxon>
        <taxon>Hymenoptera</taxon>
        <taxon>Apocrita</taxon>
        <taxon>Aculeata</taxon>
        <taxon>Formicoidea</taxon>
        <taxon>Formicidae</taxon>
        <taxon>Formicinae</taxon>
        <taxon>Lasius</taxon>
        <taxon>Lasius</taxon>
    </lineage>
</organism>
<keyword evidence="3" id="KW-1185">Reference proteome</keyword>
<feature type="compositionally biased region" description="Basic residues" evidence="1">
    <location>
        <begin position="19"/>
        <end position="30"/>
    </location>
</feature>
<evidence type="ECO:0000313" key="3">
    <source>
        <dbReference type="Proteomes" id="UP000036403"/>
    </source>
</evidence>
<dbReference type="EMBL" id="LBMM01010435">
    <property type="protein sequence ID" value="KMQ87462.1"/>
    <property type="molecule type" value="Genomic_DNA"/>
</dbReference>
<protein>
    <submittedName>
        <fullName evidence="2">Uncharacterized protein</fullName>
    </submittedName>
</protein>
<feature type="compositionally biased region" description="Low complexity" evidence="1">
    <location>
        <begin position="1"/>
        <end position="18"/>
    </location>
</feature>
<sequence length="116" mass="11913">MPMESDSSVSALSGSSASRKSRRGRRRGHLASKSSAPTQAKLVALASNGVPEPVGVLEEAFSSLEDARAATSSAAIDAAPPLLTTLLISLLPLLFPLPLKSLPPLPPLPPVLGKQP</sequence>
<feature type="region of interest" description="Disordered" evidence="1">
    <location>
        <begin position="1"/>
        <end position="38"/>
    </location>
</feature>
<name>A0A0J7KB11_LASNI</name>